<dbReference type="GO" id="GO:0043177">
    <property type="term" value="F:organic acid binding"/>
    <property type="evidence" value="ECO:0007669"/>
    <property type="project" value="TreeGrafter"/>
</dbReference>
<evidence type="ECO:0000313" key="10">
    <source>
        <dbReference type="Proteomes" id="UP000472270"/>
    </source>
</evidence>
<dbReference type="Ensembl" id="ENSSRHT00000088094.1">
    <property type="protein sequence ID" value="ENSSRHP00000085778.1"/>
    <property type="gene ID" value="ENSSRHG00000042440.1"/>
</dbReference>
<name>A0A673M6M2_9TELE</name>
<dbReference type="Proteomes" id="UP000472270">
    <property type="component" value="Unassembled WGS sequence"/>
</dbReference>
<dbReference type="SUPFAM" id="SSF46458">
    <property type="entry name" value="Globin-like"/>
    <property type="match status" value="1"/>
</dbReference>
<dbReference type="GO" id="GO:0005344">
    <property type="term" value="F:oxygen carrier activity"/>
    <property type="evidence" value="ECO:0007669"/>
    <property type="project" value="UniProtKB-KW"/>
</dbReference>
<feature type="domain" description="Globin" evidence="8">
    <location>
        <begin position="5"/>
        <end position="136"/>
    </location>
</feature>
<dbReference type="InterPro" id="IPR012292">
    <property type="entry name" value="Globin/Proto"/>
</dbReference>
<dbReference type="GO" id="GO:0020037">
    <property type="term" value="F:heme binding"/>
    <property type="evidence" value="ECO:0007669"/>
    <property type="project" value="InterPro"/>
</dbReference>
<dbReference type="InterPro" id="IPR050056">
    <property type="entry name" value="Hemoglobin_oxygen_transport"/>
</dbReference>
<evidence type="ECO:0000256" key="5">
    <source>
        <dbReference type="ARBA" id="ARBA00022723"/>
    </source>
</evidence>
<evidence type="ECO:0000256" key="6">
    <source>
        <dbReference type="ARBA" id="ARBA00023004"/>
    </source>
</evidence>
<dbReference type="GO" id="GO:0031720">
    <property type="term" value="F:haptoglobin binding"/>
    <property type="evidence" value="ECO:0007669"/>
    <property type="project" value="TreeGrafter"/>
</dbReference>
<dbReference type="Gene3D" id="1.10.490.10">
    <property type="entry name" value="Globins"/>
    <property type="match status" value="1"/>
</dbReference>
<dbReference type="GO" id="GO:0019825">
    <property type="term" value="F:oxygen binding"/>
    <property type="evidence" value="ECO:0007669"/>
    <property type="project" value="InterPro"/>
</dbReference>
<dbReference type="GO" id="GO:0031838">
    <property type="term" value="C:haptoglobin-hemoglobin complex"/>
    <property type="evidence" value="ECO:0007669"/>
    <property type="project" value="TreeGrafter"/>
</dbReference>
<evidence type="ECO:0000256" key="2">
    <source>
        <dbReference type="ARBA" id="ARBA00022448"/>
    </source>
</evidence>
<protein>
    <submittedName>
        <fullName evidence="9">Hemoglobin alpha embryonic-3</fullName>
    </submittedName>
</protein>
<organism evidence="9 10">
    <name type="scientific">Sinocyclocheilus rhinocerous</name>
    <dbReference type="NCBI Taxonomy" id="307959"/>
    <lineage>
        <taxon>Eukaryota</taxon>
        <taxon>Metazoa</taxon>
        <taxon>Chordata</taxon>
        <taxon>Craniata</taxon>
        <taxon>Vertebrata</taxon>
        <taxon>Euteleostomi</taxon>
        <taxon>Actinopterygii</taxon>
        <taxon>Neopterygii</taxon>
        <taxon>Teleostei</taxon>
        <taxon>Ostariophysi</taxon>
        <taxon>Cypriniformes</taxon>
        <taxon>Cyprinidae</taxon>
        <taxon>Cyprininae</taxon>
        <taxon>Sinocyclocheilus</taxon>
    </lineage>
</organism>
<evidence type="ECO:0000256" key="7">
    <source>
        <dbReference type="RuleBase" id="RU000356"/>
    </source>
</evidence>
<sequence>IVTMSLSAKDKLAVKTFFGKVAPKAGGHWQRGSGQTLFVYPQTKTYFSHWADLSPGSPQVKKHGLTVMNGVLSAVELIDDLKGGLLTLSERHAFMLRVDPANFKVAYFRVLLKTFVHVSVDKFLAQVSLALAEKYR</sequence>
<keyword evidence="2 7" id="KW-0813">Transport</keyword>
<dbReference type="GO" id="GO:0005833">
    <property type="term" value="C:hemoglobin complex"/>
    <property type="evidence" value="ECO:0007669"/>
    <property type="project" value="InterPro"/>
</dbReference>
<evidence type="ECO:0000313" key="9">
    <source>
        <dbReference type="Ensembl" id="ENSSRHP00000085778.1"/>
    </source>
</evidence>
<dbReference type="GO" id="GO:0042744">
    <property type="term" value="P:hydrogen peroxide catabolic process"/>
    <property type="evidence" value="ECO:0007669"/>
    <property type="project" value="TreeGrafter"/>
</dbReference>
<dbReference type="InterPro" id="IPR009050">
    <property type="entry name" value="Globin-like_sf"/>
</dbReference>
<proteinExistence type="inferred from homology"/>
<keyword evidence="3 7" id="KW-0349">Heme</keyword>
<dbReference type="GO" id="GO:0072562">
    <property type="term" value="C:blood microparticle"/>
    <property type="evidence" value="ECO:0007669"/>
    <property type="project" value="TreeGrafter"/>
</dbReference>
<dbReference type="Pfam" id="PF00042">
    <property type="entry name" value="Globin"/>
    <property type="match status" value="1"/>
</dbReference>
<dbReference type="PANTHER" id="PTHR11442:SF91">
    <property type="entry name" value="EMBRYONIC ALPHA GLOBIN E1-RELATED"/>
    <property type="match status" value="1"/>
</dbReference>
<dbReference type="PROSITE" id="PS01033">
    <property type="entry name" value="GLOBIN"/>
    <property type="match status" value="1"/>
</dbReference>
<dbReference type="InterPro" id="IPR000971">
    <property type="entry name" value="Globin"/>
</dbReference>
<dbReference type="PRINTS" id="PR00612">
    <property type="entry name" value="ALPHAHAEM"/>
</dbReference>
<dbReference type="GO" id="GO:0004601">
    <property type="term" value="F:peroxidase activity"/>
    <property type="evidence" value="ECO:0007669"/>
    <property type="project" value="TreeGrafter"/>
</dbReference>
<keyword evidence="4 7" id="KW-0561">Oxygen transport</keyword>
<keyword evidence="10" id="KW-1185">Reference proteome</keyword>
<accession>A0A673M6M2</accession>
<evidence type="ECO:0000256" key="3">
    <source>
        <dbReference type="ARBA" id="ARBA00022617"/>
    </source>
</evidence>
<keyword evidence="5" id="KW-0479">Metal-binding</keyword>
<evidence type="ECO:0000259" key="8">
    <source>
        <dbReference type="PROSITE" id="PS01033"/>
    </source>
</evidence>
<dbReference type="AlphaFoldDB" id="A0A673M6M2"/>
<comment type="similarity">
    <text evidence="1 7">Belongs to the globin family.</text>
</comment>
<reference evidence="9" key="2">
    <citation type="submission" date="2025-09" db="UniProtKB">
        <authorList>
            <consortium name="Ensembl"/>
        </authorList>
    </citation>
    <scope>IDENTIFICATION</scope>
</reference>
<dbReference type="InterPro" id="IPR002338">
    <property type="entry name" value="Hemoglobin_a-typ"/>
</dbReference>
<evidence type="ECO:0000256" key="1">
    <source>
        <dbReference type="ARBA" id="ARBA00008705"/>
    </source>
</evidence>
<reference evidence="9" key="1">
    <citation type="submission" date="2025-08" db="UniProtKB">
        <authorList>
            <consortium name="Ensembl"/>
        </authorList>
    </citation>
    <scope>IDENTIFICATION</scope>
</reference>
<dbReference type="PANTHER" id="PTHR11442">
    <property type="entry name" value="HEMOGLOBIN FAMILY MEMBER"/>
    <property type="match status" value="1"/>
</dbReference>
<evidence type="ECO:0000256" key="4">
    <source>
        <dbReference type="ARBA" id="ARBA00022621"/>
    </source>
</evidence>
<dbReference type="GO" id="GO:0046872">
    <property type="term" value="F:metal ion binding"/>
    <property type="evidence" value="ECO:0007669"/>
    <property type="project" value="UniProtKB-KW"/>
</dbReference>
<keyword evidence="6" id="KW-0408">Iron</keyword>